<reference evidence="1" key="1">
    <citation type="submission" date="2023-02" db="EMBL/GenBank/DDBJ databases">
        <title>Genome of toxic invasive species Heracleum sosnowskyi carries increased number of genes despite the absence of recent whole-genome duplications.</title>
        <authorList>
            <person name="Schelkunov M."/>
            <person name="Shtratnikova V."/>
            <person name="Makarenko M."/>
            <person name="Klepikova A."/>
            <person name="Omelchenko D."/>
            <person name="Novikova G."/>
            <person name="Obukhova E."/>
            <person name="Bogdanov V."/>
            <person name="Penin A."/>
            <person name="Logacheva M."/>
        </authorList>
    </citation>
    <scope>NUCLEOTIDE SEQUENCE</scope>
    <source>
        <strain evidence="1">Hsosn_3</strain>
        <tissue evidence="1">Leaf</tissue>
    </source>
</reference>
<sequence length="184" mass="20360">MTPLEMALCMMNQHILWTPQLSLPQFLSKIDDQKILLNNIGILVGKSTNVRELLFKFAHQGKVVELAALLLSTARYDASFSIITYIPATYLPPDNFVQAPVMLCPYVCCIISALVKKGFHLPGKEGENCSNVMSQMTTVMKLLESARRGELAHFKPGQPLTVEDSCGIPKESQGPLAFQILIPK</sequence>
<gene>
    <name evidence="1" type="ORF">POM88_003165</name>
</gene>
<comment type="caution">
    <text evidence="1">The sequence shown here is derived from an EMBL/GenBank/DDBJ whole genome shotgun (WGS) entry which is preliminary data.</text>
</comment>
<protein>
    <submittedName>
        <fullName evidence="1">Uncharacterized protein</fullName>
    </submittedName>
</protein>
<name>A0AAD8N6M2_9APIA</name>
<evidence type="ECO:0000313" key="2">
    <source>
        <dbReference type="Proteomes" id="UP001237642"/>
    </source>
</evidence>
<keyword evidence="2" id="KW-1185">Reference proteome</keyword>
<dbReference type="Proteomes" id="UP001237642">
    <property type="component" value="Unassembled WGS sequence"/>
</dbReference>
<organism evidence="1 2">
    <name type="scientific">Heracleum sosnowskyi</name>
    <dbReference type="NCBI Taxonomy" id="360622"/>
    <lineage>
        <taxon>Eukaryota</taxon>
        <taxon>Viridiplantae</taxon>
        <taxon>Streptophyta</taxon>
        <taxon>Embryophyta</taxon>
        <taxon>Tracheophyta</taxon>
        <taxon>Spermatophyta</taxon>
        <taxon>Magnoliopsida</taxon>
        <taxon>eudicotyledons</taxon>
        <taxon>Gunneridae</taxon>
        <taxon>Pentapetalae</taxon>
        <taxon>asterids</taxon>
        <taxon>campanulids</taxon>
        <taxon>Apiales</taxon>
        <taxon>Apiaceae</taxon>
        <taxon>Apioideae</taxon>
        <taxon>apioid superclade</taxon>
        <taxon>Tordylieae</taxon>
        <taxon>Tordyliinae</taxon>
        <taxon>Heracleum</taxon>
    </lineage>
</organism>
<dbReference type="AlphaFoldDB" id="A0AAD8N6M2"/>
<proteinExistence type="predicted"/>
<dbReference type="EMBL" id="JAUIZM010000001">
    <property type="protein sequence ID" value="KAK1403560.1"/>
    <property type="molecule type" value="Genomic_DNA"/>
</dbReference>
<evidence type="ECO:0000313" key="1">
    <source>
        <dbReference type="EMBL" id="KAK1403560.1"/>
    </source>
</evidence>
<accession>A0AAD8N6M2</accession>
<reference evidence="1" key="2">
    <citation type="submission" date="2023-05" db="EMBL/GenBank/DDBJ databases">
        <authorList>
            <person name="Schelkunov M.I."/>
        </authorList>
    </citation>
    <scope>NUCLEOTIDE SEQUENCE</scope>
    <source>
        <strain evidence="1">Hsosn_3</strain>
        <tissue evidence="1">Leaf</tissue>
    </source>
</reference>